<sequence length="332" mass="37913">MINRKSFLKIGGLSLSGLLVNKSIAAPIVESIETNNIKTRGVKFGVISDLHYDLMHDSDRRAQLFIDAMVKEQPDFIIQLGDFCVPKPQNKPLLNIWKKFSGEKHYVLGNHDTDGGFSKEQALAFWGATNPYYSFDKNGFHFVVLDGNEKSETKKIDGYPRSITKKQLNWLKKDLQNTSLRTVIFCHQGLENTLGGLDNGMEVRYLFEQINQEAGFNKVVLVLTGHHHMNYHNEINGIHYVQINSSSYYWAGEDFKSTAFSDDFYKKHGILRYTLVYEDPIWAVIDLDNKKNIRIQGTKTKMAGVPLSDAGIDVYKDVYPITSEIDSRKLKY</sequence>
<dbReference type="Proteomes" id="UP001597509">
    <property type="component" value="Unassembled WGS sequence"/>
</dbReference>
<feature type="domain" description="Calcineurin-like phosphoesterase" evidence="1">
    <location>
        <begin position="43"/>
        <end position="229"/>
    </location>
</feature>
<dbReference type="EC" id="3.1.-.-" evidence="2"/>
<evidence type="ECO:0000313" key="3">
    <source>
        <dbReference type="Proteomes" id="UP001597509"/>
    </source>
</evidence>
<reference evidence="3" key="1">
    <citation type="journal article" date="2019" name="Int. J. Syst. Evol. Microbiol.">
        <title>The Global Catalogue of Microorganisms (GCM) 10K type strain sequencing project: providing services to taxonomists for standard genome sequencing and annotation.</title>
        <authorList>
            <consortium name="The Broad Institute Genomics Platform"/>
            <consortium name="The Broad Institute Genome Sequencing Center for Infectious Disease"/>
            <person name="Wu L."/>
            <person name="Ma J."/>
        </authorList>
    </citation>
    <scope>NUCLEOTIDE SEQUENCE [LARGE SCALE GENOMIC DNA]</scope>
    <source>
        <strain evidence="3">KCTC 22209</strain>
    </source>
</reference>
<dbReference type="PANTHER" id="PTHR43143">
    <property type="entry name" value="METALLOPHOSPHOESTERASE, CALCINEURIN SUPERFAMILY"/>
    <property type="match status" value="1"/>
</dbReference>
<protein>
    <submittedName>
        <fullName evidence="2">Metallophosphoesterase family protein</fullName>
        <ecNumber evidence="2">3.1.-.-</ecNumber>
    </submittedName>
</protein>
<dbReference type="RefSeq" id="WP_380921594.1">
    <property type="nucleotide sequence ID" value="NZ_JBHUPE010000005.1"/>
</dbReference>
<keyword evidence="3" id="KW-1185">Reference proteome</keyword>
<dbReference type="GO" id="GO:0016787">
    <property type="term" value="F:hydrolase activity"/>
    <property type="evidence" value="ECO:0007669"/>
    <property type="project" value="UniProtKB-KW"/>
</dbReference>
<dbReference type="Pfam" id="PF00149">
    <property type="entry name" value="Metallophos"/>
    <property type="match status" value="1"/>
</dbReference>
<evidence type="ECO:0000259" key="1">
    <source>
        <dbReference type="Pfam" id="PF00149"/>
    </source>
</evidence>
<dbReference type="EMBL" id="JBHUPE010000005">
    <property type="protein sequence ID" value="MFD2905092.1"/>
    <property type="molecule type" value="Genomic_DNA"/>
</dbReference>
<proteinExistence type="predicted"/>
<accession>A0ABW5YXF3</accession>
<organism evidence="2 3">
    <name type="scientific">Sphingobacterium anhuiense</name>
    <dbReference type="NCBI Taxonomy" id="493780"/>
    <lineage>
        <taxon>Bacteria</taxon>
        <taxon>Pseudomonadati</taxon>
        <taxon>Bacteroidota</taxon>
        <taxon>Sphingobacteriia</taxon>
        <taxon>Sphingobacteriales</taxon>
        <taxon>Sphingobacteriaceae</taxon>
        <taxon>Sphingobacterium</taxon>
    </lineage>
</organism>
<comment type="caution">
    <text evidence="2">The sequence shown here is derived from an EMBL/GenBank/DDBJ whole genome shotgun (WGS) entry which is preliminary data.</text>
</comment>
<name>A0ABW5YXF3_9SPHI</name>
<dbReference type="InterPro" id="IPR051918">
    <property type="entry name" value="STPP_CPPED1"/>
</dbReference>
<evidence type="ECO:0000313" key="2">
    <source>
        <dbReference type="EMBL" id="MFD2905092.1"/>
    </source>
</evidence>
<keyword evidence="2" id="KW-0378">Hydrolase</keyword>
<dbReference type="InterPro" id="IPR004843">
    <property type="entry name" value="Calcineurin-like_PHP"/>
</dbReference>
<dbReference type="Gene3D" id="3.60.21.10">
    <property type="match status" value="1"/>
</dbReference>
<dbReference type="SUPFAM" id="SSF56300">
    <property type="entry name" value="Metallo-dependent phosphatases"/>
    <property type="match status" value="1"/>
</dbReference>
<gene>
    <name evidence="2" type="ORF">ACFS6I_14210</name>
</gene>
<dbReference type="PANTHER" id="PTHR43143:SF1">
    <property type="entry name" value="SERINE_THREONINE-PROTEIN PHOSPHATASE CPPED1"/>
    <property type="match status" value="1"/>
</dbReference>
<dbReference type="InterPro" id="IPR029052">
    <property type="entry name" value="Metallo-depent_PP-like"/>
</dbReference>